<reference evidence="2" key="1">
    <citation type="submission" date="2022-01" db="EMBL/GenBank/DDBJ databases">
        <title>Colwellia maritima, isolated from seawater.</title>
        <authorList>
            <person name="Kristyanto S."/>
            <person name="Jung J."/>
            <person name="Jeon C.O."/>
        </authorList>
    </citation>
    <scope>NUCLEOTIDE SEQUENCE</scope>
    <source>
        <strain evidence="2">MSW7</strain>
    </source>
</reference>
<evidence type="ECO:0000313" key="2">
    <source>
        <dbReference type="EMBL" id="MCI2283919.1"/>
    </source>
</evidence>
<evidence type="ECO:0000256" key="1">
    <source>
        <dbReference type="ARBA" id="ARBA00022729"/>
    </source>
</evidence>
<accession>A0ABS9X0Y6</accession>
<sequence>MHDLHGTAMGDYDNDGDLDLVLTMGGGNGTNPSKALFYTNKNGKLVLNTGDVNIDKGGRGRGAKWSDMDLDGDLDLMLINEASLKHAKPQHFFYKNLGDGTFEYTSVGKGYKIKSHLAR</sequence>
<comment type="caution">
    <text evidence="2">The sequence shown here is derived from an EMBL/GenBank/DDBJ whole genome shotgun (WGS) entry which is preliminary data.</text>
</comment>
<proteinExistence type="predicted"/>
<protein>
    <submittedName>
        <fullName evidence="2">FG-GAP-like repeat-containing protein</fullName>
    </submittedName>
</protein>
<dbReference type="Pfam" id="PF13517">
    <property type="entry name" value="FG-GAP_3"/>
    <property type="match status" value="1"/>
</dbReference>
<keyword evidence="1" id="KW-0732">Signal</keyword>
<name>A0ABS9X0Y6_9GAMM</name>
<gene>
    <name evidence="2" type="ORF">L3081_11525</name>
</gene>
<dbReference type="Gene3D" id="2.130.10.130">
    <property type="entry name" value="Integrin alpha, N-terminal"/>
    <property type="match status" value="1"/>
</dbReference>
<organism evidence="2 3">
    <name type="scientific">Colwellia maritima</name>
    <dbReference type="NCBI Taxonomy" id="2912588"/>
    <lineage>
        <taxon>Bacteria</taxon>
        <taxon>Pseudomonadati</taxon>
        <taxon>Pseudomonadota</taxon>
        <taxon>Gammaproteobacteria</taxon>
        <taxon>Alteromonadales</taxon>
        <taxon>Colwelliaceae</taxon>
        <taxon>Colwellia</taxon>
    </lineage>
</organism>
<evidence type="ECO:0000313" key="3">
    <source>
        <dbReference type="Proteomes" id="UP001139646"/>
    </source>
</evidence>
<dbReference type="SUPFAM" id="SSF69318">
    <property type="entry name" value="Integrin alpha N-terminal domain"/>
    <property type="match status" value="1"/>
</dbReference>
<dbReference type="InterPro" id="IPR028994">
    <property type="entry name" value="Integrin_alpha_N"/>
</dbReference>
<dbReference type="InterPro" id="IPR013517">
    <property type="entry name" value="FG-GAP"/>
</dbReference>
<dbReference type="EMBL" id="JAKKSL010000002">
    <property type="protein sequence ID" value="MCI2283919.1"/>
    <property type="molecule type" value="Genomic_DNA"/>
</dbReference>
<keyword evidence="3" id="KW-1185">Reference proteome</keyword>
<dbReference type="Proteomes" id="UP001139646">
    <property type="component" value="Unassembled WGS sequence"/>
</dbReference>
<dbReference type="RefSeq" id="WP_242286258.1">
    <property type="nucleotide sequence ID" value="NZ_JAKKSL010000002.1"/>
</dbReference>